<dbReference type="PANTHER" id="PTHR31325">
    <property type="entry name" value="OS01G0798800 PROTEIN-RELATED"/>
    <property type="match status" value="1"/>
</dbReference>
<feature type="non-terminal residue" evidence="1">
    <location>
        <position position="179"/>
    </location>
</feature>
<protein>
    <submittedName>
        <fullName evidence="1">Uncharacterized protein</fullName>
    </submittedName>
</protein>
<reference evidence="1" key="1">
    <citation type="journal article" date="2021" name="J. Hered.">
        <title>Genome Assembly of Salicaceae Populus deltoides (Eastern Cottonwood) I-69 Based on Nanopore Sequencing and Hi-C Technologies.</title>
        <authorList>
            <person name="Bai S."/>
            <person name="Wu H."/>
            <person name="Zhang J."/>
            <person name="Pan Z."/>
            <person name="Zhao W."/>
            <person name="Li Z."/>
            <person name="Tong C."/>
        </authorList>
    </citation>
    <scope>NUCLEOTIDE SEQUENCE</scope>
    <source>
        <tissue evidence="1">Leaf</tissue>
    </source>
</reference>
<evidence type="ECO:0000313" key="1">
    <source>
        <dbReference type="EMBL" id="KAH8506913.1"/>
    </source>
</evidence>
<accession>A0A8T2YP35</accession>
<keyword evidence="2" id="KW-1185">Reference proteome</keyword>
<dbReference type="Proteomes" id="UP000807159">
    <property type="component" value="Chromosome 6"/>
</dbReference>
<proteinExistence type="predicted"/>
<gene>
    <name evidence="1" type="ORF">H0E87_013647</name>
</gene>
<dbReference type="Pfam" id="PF04578">
    <property type="entry name" value="DUF594"/>
    <property type="match status" value="1"/>
</dbReference>
<name>A0A8T2YP35_POPDE</name>
<dbReference type="InterPro" id="IPR007658">
    <property type="entry name" value="DUF594"/>
</dbReference>
<sequence>MLPTELSKTRYDETRFHLGRLPFWHTRKEGKDSATSDKLDASLAKLSFQEAEVDAFFNELLQSTSTMLKEIAEQDEGEMSALLDGCMLAMSLQSLETQDGWTNDKKWEMISQVWVDMLVHAASHCGWKVQADALAQGGELLTHVCLLMAHLGLSFQCRPEESDQLDARSKRLDDIYLAL</sequence>
<organism evidence="1 2">
    <name type="scientific">Populus deltoides</name>
    <name type="common">Eastern poplar</name>
    <name type="synonym">Eastern cottonwood</name>
    <dbReference type="NCBI Taxonomy" id="3696"/>
    <lineage>
        <taxon>Eukaryota</taxon>
        <taxon>Viridiplantae</taxon>
        <taxon>Streptophyta</taxon>
        <taxon>Embryophyta</taxon>
        <taxon>Tracheophyta</taxon>
        <taxon>Spermatophyta</taxon>
        <taxon>Magnoliopsida</taxon>
        <taxon>eudicotyledons</taxon>
        <taxon>Gunneridae</taxon>
        <taxon>Pentapetalae</taxon>
        <taxon>rosids</taxon>
        <taxon>fabids</taxon>
        <taxon>Malpighiales</taxon>
        <taxon>Salicaceae</taxon>
        <taxon>Saliceae</taxon>
        <taxon>Populus</taxon>
    </lineage>
</organism>
<dbReference type="EMBL" id="JACEGQ020000006">
    <property type="protein sequence ID" value="KAH8506913.1"/>
    <property type="molecule type" value="Genomic_DNA"/>
</dbReference>
<comment type="caution">
    <text evidence="1">The sequence shown here is derived from an EMBL/GenBank/DDBJ whole genome shotgun (WGS) entry which is preliminary data.</text>
</comment>
<dbReference type="AlphaFoldDB" id="A0A8T2YP35"/>
<evidence type="ECO:0000313" key="2">
    <source>
        <dbReference type="Proteomes" id="UP000807159"/>
    </source>
</evidence>